<sequence>MHRERIFWDHHISLGAGAREIGFREGNCTNSSPAQNSTDIVSCPPLSLSLRHGLALFLLSFPLYFWGFLSFIQKAKQASSLRFFWPGSPDFFAFCCLVHRNYFGFFLLSFLFLRGRCVVRLGLRRFAGLFFFALLCLHAYVFWHC</sequence>
<feature type="transmembrane region" description="Helical" evidence="1">
    <location>
        <begin position="125"/>
        <end position="143"/>
    </location>
</feature>
<evidence type="ECO:0000256" key="1">
    <source>
        <dbReference type="SAM" id="Phobius"/>
    </source>
</evidence>
<feature type="transmembrane region" description="Helical" evidence="1">
    <location>
        <begin position="91"/>
        <end position="113"/>
    </location>
</feature>
<accession>A0A8E2E4L0</accession>
<reference evidence="2 3" key="1">
    <citation type="journal article" date="2016" name="Nat. Commun.">
        <title>Ectomycorrhizal ecology is imprinted in the genome of the dominant symbiotic fungus Cenococcum geophilum.</title>
        <authorList>
            <consortium name="DOE Joint Genome Institute"/>
            <person name="Peter M."/>
            <person name="Kohler A."/>
            <person name="Ohm R.A."/>
            <person name="Kuo A."/>
            <person name="Krutzmann J."/>
            <person name="Morin E."/>
            <person name="Arend M."/>
            <person name="Barry K.W."/>
            <person name="Binder M."/>
            <person name="Choi C."/>
            <person name="Clum A."/>
            <person name="Copeland A."/>
            <person name="Grisel N."/>
            <person name="Haridas S."/>
            <person name="Kipfer T."/>
            <person name="LaButti K."/>
            <person name="Lindquist E."/>
            <person name="Lipzen A."/>
            <person name="Maire R."/>
            <person name="Meier B."/>
            <person name="Mihaltcheva S."/>
            <person name="Molinier V."/>
            <person name="Murat C."/>
            <person name="Poggeler S."/>
            <person name="Quandt C.A."/>
            <person name="Sperisen C."/>
            <person name="Tritt A."/>
            <person name="Tisserant E."/>
            <person name="Crous P.W."/>
            <person name="Henrissat B."/>
            <person name="Nehls U."/>
            <person name="Egli S."/>
            <person name="Spatafora J.W."/>
            <person name="Grigoriev I.V."/>
            <person name="Martin F.M."/>
        </authorList>
    </citation>
    <scope>NUCLEOTIDE SEQUENCE [LARGE SCALE GENOMIC DNA]</scope>
    <source>
        <strain evidence="2 3">CBS 459.81</strain>
    </source>
</reference>
<protein>
    <recommendedName>
        <fullName evidence="4">Transmembrane protein</fullName>
    </recommendedName>
</protein>
<name>A0A8E2E4L0_9PEZI</name>
<dbReference type="Proteomes" id="UP000250266">
    <property type="component" value="Unassembled WGS sequence"/>
</dbReference>
<evidence type="ECO:0008006" key="4">
    <source>
        <dbReference type="Google" id="ProtNLM"/>
    </source>
</evidence>
<dbReference type="AlphaFoldDB" id="A0A8E2E4L0"/>
<dbReference type="EMBL" id="KV745155">
    <property type="protein sequence ID" value="OCK77098.1"/>
    <property type="molecule type" value="Genomic_DNA"/>
</dbReference>
<evidence type="ECO:0000313" key="2">
    <source>
        <dbReference type="EMBL" id="OCK77098.1"/>
    </source>
</evidence>
<keyword evidence="1" id="KW-1133">Transmembrane helix</keyword>
<organism evidence="2 3">
    <name type="scientific">Lepidopterella palustris CBS 459.81</name>
    <dbReference type="NCBI Taxonomy" id="1314670"/>
    <lineage>
        <taxon>Eukaryota</taxon>
        <taxon>Fungi</taxon>
        <taxon>Dikarya</taxon>
        <taxon>Ascomycota</taxon>
        <taxon>Pezizomycotina</taxon>
        <taxon>Dothideomycetes</taxon>
        <taxon>Pleosporomycetidae</taxon>
        <taxon>Mytilinidiales</taxon>
        <taxon>Argynnaceae</taxon>
        <taxon>Lepidopterella</taxon>
    </lineage>
</organism>
<gene>
    <name evidence="2" type="ORF">K432DRAFT_129389</name>
</gene>
<keyword evidence="3" id="KW-1185">Reference proteome</keyword>
<proteinExistence type="predicted"/>
<evidence type="ECO:0000313" key="3">
    <source>
        <dbReference type="Proteomes" id="UP000250266"/>
    </source>
</evidence>
<keyword evidence="1" id="KW-0812">Transmembrane</keyword>
<feature type="transmembrane region" description="Helical" evidence="1">
    <location>
        <begin position="54"/>
        <end position="71"/>
    </location>
</feature>
<keyword evidence="1" id="KW-0472">Membrane</keyword>